<dbReference type="OrthoDB" id="19261at2759"/>
<name>A0A5J4UZD8_9EUKA</name>
<organism evidence="4 5">
    <name type="scientific">Streblomastix strix</name>
    <dbReference type="NCBI Taxonomy" id="222440"/>
    <lineage>
        <taxon>Eukaryota</taxon>
        <taxon>Metamonada</taxon>
        <taxon>Preaxostyla</taxon>
        <taxon>Oxymonadida</taxon>
        <taxon>Streblomastigidae</taxon>
        <taxon>Streblomastix</taxon>
    </lineage>
</organism>
<keyword evidence="2" id="KW-0663">Pyridoxal phosphate</keyword>
<dbReference type="GO" id="GO:0016829">
    <property type="term" value="F:lyase activity"/>
    <property type="evidence" value="ECO:0007669"/>
    <property type="project" value="InterPro"/>
</dbReference>
<dbReference type="InterPro" id="IPR015424">
    <property type="entry name" value="PyrdxlP-dep_Trfase"/>
</dbReference>
<feature type="domain" description="Aromatic amino acid beta-eliminating lyase/threonine aldolase" evidence="3">
    <location>
        <begin position="67"/>
        <end position="354"/>
    </location>
</feature>
<dbReference type="InterPro" id="IPR001597">
    <property type="entry name" value="ArAA_b-elim_lyase/Thr_aldolase"/>
</dbReference>
<dbReference type="Proteomes" id="UP000324800">
    <property type="component" value="Unassembled WGS sequence"/>
</dbReference>
<protein>
    <submittedName>
        <fullName evidence="4">Tryptophanase</fullName>
    </submittedName>
</protein>
<evidence type="ECO:0000256" key="1">
    <source>
        <dbReference type="ARBA" id="ARBA00001933"/>
    </source>
</evidence>
<evidence type="ECO:0000259" key="3">
    <source>
        <dbReference type="Pfam" id="PF01212"/>
    </source>
</evidence>
<feature type="non-terminal residue" evidence="4">
    <location>
        <position position="398"/>
    </location>
</feature>
<comment type="cofactor">
    <cofactor evidence="1">
        <name>pyridoxal 5'-phosphate</name>
        <dbReference type="ChEBI" id="CHEBI:597326"/>
    </cofactor>
</comment>
<dbReference type="Gene3D" id="3.40.640.10">
    <property type="entry name" value="Type I PLP-dependent aspartate aminotransferase-like (Major domain)"/>
    <property type="match status" value="1"/>
</dbReference>
<dbReference type="Pfam" id="PF01212">
    <property type="entry name" value="Beta_elim_lyase"/>
    <property type="match status" value="1"/>
</dbReference>
<accession>A0A5J4UZD8</accession>
<dbReference type="AlphaFoldDB" id="A0A5J4UZD8"/>
<reference evidence="4 5" key="1">
    <citation type="submission" date="2019-03" db="EMBL/GenBank/DDBJ databases">
        <title>Single cell metagenomics reveals metabolic interactions within the superorganism composed of flagellate Streblomastix strix and complex community of Bacteroidetes bacteria on its surface.</title>
        <authorList>
            <person name="Treitli S.C."/>
            <person name="Kolisko M."/>
            <person name="Husnik F."/>
            <person name="Keeling P."/>
            <person name="Hampl V."/>
        </authorList>
    </citation>
    <scope>NUCLEOTIDE SEQUENCE [LARGE SCALE GENOMIC DNA]</scope>
    <source>
        <strain evidence="4">ST1C</strain>
    </source>
</reference>
<dbReference type="GO" id="GO:0006520">
    <property type="term" value="P:amino acid metabolic process"/>
    <property type="evidence" value="ECO:0007669"/>
    <property type="project" value="InterPro"/>
</dbReference>
<dbReference type="SUPFAM" id="SSF53383">
    <property type="entry name" value="PLP-dependent transferases"/>
    <property type="match status" value="1"/>
</dbReference>
<dbReference type="PANTHER" id="PTHR32325">
    <property type="entry name" value="BETA-ELIMINATING LYASE-LIKE PROTEIN-RELATED"/>
    <property type="match status" value="1"/>
</dbReference>
<dbReference type="PANTHER" id="PTHR32325:SF4">
    <property type="entry name" value="TRYPTOPHANASE"/>
    <property type="match status" value="1"/>
</dbReference>
<dbReference type="InterPro" id="IPR015421">
    <property type="entry name" value="PyrdxlP-dep_Trfase_major"/>
</dbReference>
<evidence type="ECO:0000256" key="2">
    <source>
        <dbReference type="ARBA" id="ARBA00022898"/>
    </source>
</evidence>
<gene>
    <name evidence="4" type="ORF">EZS28_029367</name>
</gene>
<sequence>MSRAPVQQIQQSFDIIQTTEDLGVPIPAFTNFVVRPTHAVTPSEREEVQRRTEYNPFSFPAAMLIADFLSDSGVSAMIDVQWASMFRSDESYGRNHGYFALHDSIRDVFERGDNVRRLVDQVIINAPNETWKPNDQEDIQGGFVNSGRWQLERPNCFITPQGRCAENLLYTTIRESMEIRYPDRQHKLFIPSNGWFDTTEAHARNNRIVPVNLFAANFSEPFDPKDVGIKNTFKGNIDIERLEKLISEEGGENAENIPIILLTITNNTAAGQPVSMENVKKTAQIAAKYNIPLLFDAARFAENAFFIHKYEAEYKHKSIPEIVRELFSYCDGFTLSAKKDGLANMGGLLCFRDQGLFHKKFSIYEEKEGKKVIIRDIGVMLKEKQILMYGNDSYGGLS</sequence>
<comment type="caution">
    <text evidence="4">The sequence shown here is derived from an EMBL/GenBank/DDBJ whole genome shotgun (WGS) entry which is preliminary data.</text>
</comment>
<evidence type="ECO:0000313" key="5">
    <source>
        <dbReference type="Proteomes" id="UP000324800"/>
    </source>
</evidence>
<proteinExistence type="predicted"/>
<dbReference type="NCBIfam" id="NF009709">
    <property type="entry name" value="PRK13238.1"/>
    <property type="match status" value="1"/>
</dbReference>
<evidence type="ECO:0000313" key="4">
    <source>
        <dbReference type="EMBL" id="KAA6375105.1"/>
    </source>
</evidence>
<dbReference type="EMBL" id="SNRW01011470">
    <property type="protein sequence ID" value="KAA6375105.1"/>
    <property type="molecule type" value="Genomic_DNA"/>
</dbReference>